<dbReference type="InterPro" id="IPR007060">
    <property type="entry name" value="FtsL/DivIC"/>
</dbReference>
<comment type="caution">
    <text evidence="1">The sequence shown here is derived from an EMBL/GenBank/DDBJ whole genome shotgun (WGS) entry which is preliminary data.</text>
</comment>
<dbReference type="PANTHER" id="PTHR40027:SF1">
    <property type="entry name" value="CELL DIVISION PROTEIN DIVIC"/>
    <property type="match status" value="1"/>
</dbReference>
<evidence type="ECO:0000313" key="2">
    <source>
        <dbReference type="Proteomes" id="UP001285244"/>
    </source>
</evidence>
<evidence type="ECO:0000313" key="1">
    <source>
        <dbReference type="EMBL" id="MDX8417696.1"/>
    </source>
</evidence>
<dbReference type="InterPro" id="IPR039076">
    <property type="entry name" value="DivIC"/>
</dbReference>
<name>A0ABU4WMB3_9FIRM</name>
<organism evidence="1 2">
    <name type="scientific">Absicoccus intestinalis</name>
    <dbReference type="NCBI Taxonomy" id="2926319"/>
    <lineage>
        <taxon>Bacteria</taxon>
        <taxon>Bacillati</taxon>
        <taxon>Bacillota</taxon>
        <taxon>Erysipelotrichia</taxon>
        <taxon>Erysipelotrichales</taxon>
        <taxon>Erysipelotrichaceae</taxon>
        <taxon>Absicoccus</taxon>
    </lineage>
</organism>
<dbReference type="Proteomes" id="UP001285244">
    <property type="component" value="Unassembled WGS sequence"/>
</dbReference>
<sequence length="103" mass="11977">MARSHNKKKRRRLSPMLKLAMVLCAALMIFSGFSELKTMYDLHRSISDTQQKQSALKAEKKELTKKKKDLSDPDYIEYIARGKYLVTKEGEQVFKFSNDDTNN</sequence>
<reference evidence="1 2" key="1">
    <citation type="submission" date="2022-03" db="EMBL/GenBank/DDBJ databases">
        <title>Novel taxa within the pig intestine.</title>
        <authorList>
            <person name="Wylensek D."/>
            <person name="Bishof K."/>
            <person name="Afrizal A."/>
            <person name="Clavel T."/>
        </authorList>
    </citation>
    <scope>NUCLEOTIDE SEQUENCE [LARGE SCALE GENOMIC DNA]</scope>
    <source>
        <strain evidence="1 2">Cla-KB-P134</strain>
    </source>
</reference>
<proteinExistence type="predicted"/>
<gene>
    <name evidence="1" type="ORF">MOZ64_07545</name>
</gene>
<dbReference type="PANTHER" id="PTHR40027">
    <property type="entry name" value="CELL DIVISION PROTEIN DIVIC"/>
    <property type="match status" value="1"/>
</dbReference>
<accession>A0ABU4WMB3</accession>
<protein>
    <submittedName>
        <fullName evidence="1">Septum formation initiator family protein</fullName>
    </submittedName>
</protein>
<dbReference type="EMBL" id="JALBUS010000010">
    <property type="protein sequence ID" value="MDX8417696.1"/>
    <property type="molecule type" value="Genomic_DNA"/>
</dbReference>
<dbReference type="Pfam" id="PF04977">
    <property type="entry name" value="DivIC"/>
    <property type="match status" value="1"/>
</dbReference>
<keyword evidence="2" id="KW-1185">Reference proteome</keyword>
<dbReference type="RefSeq" id="WP_320325971.1">
    <property type="nucleotide sequence ID" value="NZ_JALBUS010000010.1"/>
</dbReference>